<dbReference type="SUPFAM" id="SSF55856">
    <property type="entry name" value="Cytochrome b5-like heme/steroid binding domain"/>
    <property type="match status" value="1"/>
</dbReference>
<evidence type="ECO:0000256" key="1">
    <source>
        <dbReference type="ARBA" id="ARBA00038357"/>
    </source>
</evidence>
<gene>
    <name evidence="7" type="primary">LOC108052368</name>
    <name evidence="4" type="synonym">108048832</name>
    <name evidence="6" type="synonym">LOC108048832</name>
</gene>
<dbReference type="GO" id="GO:0005783">
    <property type="term" value="C:endoplasmic reticulum"/>
    <property type="evidence" value="ECO:0007669"/>
    <property type="project" value="TreeGrafter"/>
</dbReference>
<dbReference type="Proteomes" id="UP001652680">
    <property type="component" value="Unassembled WGS sequence"/>
</dbReference>
<dbReference type="OMA" id="EYNGTRE"/>
<keyword evidence="5" id="KW-1185">Reference proteome</keyword>
<protein>
    <submittedName>
        <fullName evidence="6 7">Probable steroid-binding protein 3</fullName>
    </submittedName>
</protein>
<evidence type="ECO:0000256" key="2">
    <source>
        <dbReference type="SAM" id="Phobius"/>
    </source>
</evidence>
<dbReference type="GO" id="GO:0016020">
    <property type="term" value="C:membrane"/>
    <property type="evidence" value="ECO:0007669"/>
    <property type="project" value="TreeGrafter"/>
</dbReference>
<evidence type="ECO:0000313" key="4">
    <source>
        <dbReference type="EnsemblMetazoa" id="XP_016985646.1"/>
    </source>
</evidence>
<keyword evidence="2" id="KW-0812">Transmembrane</keyword>
<evidence type="ECO:0000259" key="3">
    <source>
        <dbReference type="SMART" id="SM01117"/>
    </source>
</evidence>
<dbReference type="Pfam" id="PF00173">
    <property type="entry name" value="Cyt-b5"/>
    <property type="match status" value="1"/>
</dbReference>
<reference evidence="5" key="1">
    <citation type="journal article" date="2021" name="Elife">
        <title>Highly contiguous assemblies of 101 drosophilid genomes.</title>
        <authorList>
            <person name="Kim B.Y."/>
            <person name="Wang J.R."/>
            <person name="Miller D.E."/>
            <person name="Barmina O."/>
            <person name="Delaney E."/>
            <person name="Thompson A."/>
            <person name="Comeault A.A."/>
            <person name="Peede D."/>
            <person name="D'Agostino E.R."/>
            <person name="Pelaez J."/>
            <person name="Aguilar J.M."/>
            <person name="Haji D."/>
            <person name="Matsunaga T."/>
            <person name="Armstrong E.E."/>
            <person name="Zych M."/>
            <person name="Ogawa Y."/>
            <person name="Stamenkovic-Radak M."/>
            <person name="Jelic M."/>
            <person name="Veselinovic M.S."/>
            <person name="Tanaskovic M."/>
            <person name="Eric P."/>
            <person name="Gao J.J."/>
            <person name="Katoh T.K."/>
            <person name="Toda M.J."/>
            <person name="Watabe H."/>
            <person name="Watada M."/>
            <person name="Davis J.S."/>
            <person name="Moyle L.C."/>
            <person name="Manoli G."/>
            <person name="Bertolini E."/>
            <person name="Kostal V."/>
            <person name="Hawley R.S."/>
            <person name="Takahashi A."/>
            <person name="Jones C.D."/>
            <person name="Price D.K."/>
            <person name="Whiteman N."/>
            <person name="Kopp A."/>
            <person name="Matute D.R."/>
            <person name="Petrov D.A."/>
        </authorList>
    </citation>
    <scope>NUCLEOTIDE SEQUENCE [LARGE SCALE GENOMIC DNA]</scope>
</reference>
<organism evidence="7">
    <name type="scientific">Drosophila rhopaloa</name>
    <name type="common">Fruit fly</name>
    <dbReference type="NCBI Taxonomy" id="1041015"/>
    <lineage>
        <taxon>Eukaryota</taxon>
        <taxon>Metazoa</taxon>
        <taxon>Ecdysozoa</taxon>
        <taxon>Arthropoda</taxon>
        <taxon>Hexapoda</taxon>
        <taxon>Insecta</taxon>
        <taxon>Pterygota</taxon>
        <taxon>Neoptera</taxon>
        <taxon>Endopterygota</taxon>
        <taxon>Diptera</taxon>
        <taxon>Brachycera</taxon>
        <taxon>Muscomorpha</taxon>
        <taxon>Ephydroidea</taxon>
        <taxon>Drosophilidae</taxon>
        <taxon>Drosophila</taxon>
        <taxon>Sophophora</taxon>
    </lineage>
</organism>
<reference evidence="6 7" key="2">
    <citation type="submission" date="2025-04" db="UniProtKB">
        <authorList>
            <consortium name="RefSeq"/>
        </authorList>
    </citation>
    <scope>IDENTIFICATION</scope>
</reference>
<evidence type="ECO:0000313" key="7">
    <source>
        <dbReference type="RefSeq" id="XP_016990244.1"/>
    </source>
</evidence>
<proteinExistence type="inferred from homology"/>
<feature type="transmembrane region" description="Helical" evidence="2">
    <location>
        <begin position="25"/>
        <end position="43"/>
    </location>
</feature>
<dbReference type="AlphaFoldDB" id="A0A6P4FLD3"/>
<keyword evidence="2" id="KW-0472">Membrane</keyword>
<dbReference type="PANTHER" id="PTHR10281:SF106">
    <property type="entry name" value="IP06960P-RELATED"/>
    <property type="match status" value="1"/>
</dbReference>
<dbReference type="InterPro" id="IPR050577">
    <property type="entry name" value="MAPR/NEUFC/NENF-like"/>
</dbReference>
<dbReference type="PANTHER" id="PTHR10281">
    <property type="entry name" value="MEMBRANE-ASSOCIATED PROGESTERONE RECEPTOR COMPONENT-RELATED"/>
    <property type="match status" value="1"/>
</dbReference>
<dbReference type="OrthoDB" id="547796at2759"/>
<dbReference type="InterPro" id="IPR036400">
    <property type="entry name" value="Cyt_B5-like_heme/steroid_sf"/>
</dbReference>
<dbReference type="EnsemblMetazoa" id="XM_017130157.2">
    <property type="protein sequence ID" value="XP_016985646.1"/>
    <property type="gene ID" value="LOC108048832"/>
</dbReference>
<dbReference type="SMART" id="SM01117">
    <property type="entry name" value="Cyt-b5"/>
    <property type="match status" value="1"/>
</dbReference>
<name>A0A6P4FLD3_DRORH</name>
<reference evidence="4" key="3">
    <citation type="submission" date="2025-05" db="UniProtKB">
        <authorList>
            <consortium name="EnsemblMetazoa"/>
        </authorList>
    </citation>
    <scope>IDENTIFICATION</scope>
</reference>
<keyword evidence="2" id="KW-1133">Transmembrane helix</keyword>
<dbReference type="FunFam" id="3.10.120.10:FF:000003">
    <property type="entry name" value="membrane-associated progesterone receptor component 1"/>
    <property type="match status" value="1"/>
</dbReference>
<dbReference type="RefSeq" id="XP_016985646.1">
    <property type="nucleotide sequence ID" value="XM_017130157.1"/>
</dbReference>
<evidence type="ECO:0000313" key="6">
    <source>
        <dbReference type="RefSeq" id="XP_016985646.1"/>
    </source>
</evidence>
<dbReference type="RefSeq" id="XP_016990244.1">
    <property type="nucleotide sequence ID" value="XM_017134755.1"/>
</dbReference>
<evidence type="ECO:0000313" key="5">
    <source>
        <dbReference type="Proteomes" id="UP001652680"/>
    </source>
</evidence>
<comment type="similarity">
    <text evidence="1">Belongs to the cytochrome b5 family. MAPR subfamily.</text>
</comment>
<dbReference type="Gene3D" id="3.10.120.10">
    <property type="entry name" value="Cytochrome b5-like heme/steroid binding domain"/>
    <property type="match status" value="1"/>
</dbReference>
<dbReference type="InterPro" id="IPR001199">
    <property type="entry name" value="Cyt_B5-like_heme/steroid-bd"/>
</dbReference>
<feature type="domain" description="Cytochrome b5 heme-binding" evidence="3">
    <location>
        <begin position="75"/>
        <end position="173"/>
    </location>
</feature>
<dbReference type="GeneID" id="108048832"/>
<accession>A0A6P4FLD3</accession>
<sequence>MAGSSKIVDQSFAWYSSFYGTIKQMPINIALVIVSTIVFYKVVRLSRRLHRGQDPREPAKANGGQRKLPPLLKDFTIPELREYDGTREDGRILLAVNFNVYDVSRSMHYYGRGGVYPSYAGRDISRNLIHFSVESNESEEYDDLCDLSTSQMNTLREWDQQYKEKYPFVGKLLRPGEVHTNYDDEEDSE</sequence>